<comment type="caution">
    <text evidence="2">The sequence shown here is derived from an EMBL/GenBank/DDBJ whole genome shotgun (WGS) entry which is preliminary data.</text>
</comment>
<dbReference type="Proteomes" id="UP001266305">
    <property type="component" value="Unassembled WGS sequence"/>
</dbReference>
<evidence type="ECO:0000313" key="3">
    <source>
        <dbReference type="Proteomes" id="UP001266305"/>
    </source>
</evidence>
<proteinExistence type="predicted"/>
<protein>
    <submittedName>
        <fullName evidence="2">Uncharacterized protein</fullName>
    </submittedName>
</protein>
<gene>
    <name evidence="2" type="ORF">P7K49_002416</name>
</gene>
<evidence type="ECO:0000256" key="1">
    <source>
        <dbReference type="SAM" id="MobiDB-lite"/>
    </source>
</evidence>
<dbReference type="EMBL" id="JASSZA010000001">
    <property type="protein sequence ID" value="KAK2121030.1"/>
    <property type="molecule type" value="Genomic_DNA"/>
</dbReference>
<feature type="region of interest" description="Disordered" evidence="1">
    <location>
        <begin position="17"/>
        <end position="45"/>
    </location>
</feature>
<accession>A0ABQ9WHU6</accession>
<sequence>MEAVGCVGTLELAPAHPGRPLGQCSSGTPVRARGTAENGVTSGSGEVGRWLERCVQTTPLQ</sequence>
<name>A0ABQ9WHU6_SAGOE</name>
<reference evidence="2 3" key="1">
    <citation type="submission" date="2023-05" db="EMBL/GenBank/DDBJ databases">
        <title>B98-5 Cell Line De Novo Hybrid Assembly: An Optical Mapping Approach.</title>
        <authorList>
            <person name="Kananen K."/>
            <person name="Auerbach J.A."/>
            <person name="Kautto E."/>
            <person name="Blachly J.S."/>
        </authorList>
    </citation>
    <scope>NUCLEOTIDE SEQUENCE [LARGE SCALE GENOMIC DNA]</scope>
    <source>
        <strain evidence="2">B95-8</strain>
        <tissue evidence="2">Cell line</tissue>
    </source>
</reference>
<keyword evidence="3" id="KW-1185">Reference proteome</keyword>
<evidence type="ECO:0000313" key="2">
    <source>
        <dbReference type="EMBL" id="KAK2121030.1"/>
    </source>
</evidence>
<organism evidence="2 3">
    <name type="scientific">Saguinus oedipus</name>
    <name type="common">Cotton-top tamarin</name>
    <name type="synonym">Oedipomidas oedipus</name>
    <dbReference type="NCBI Taxonomy" id="9490"/>
    <lineage>
        <taxon>Eukaryota</taxon>
        <taxon>Metazoa</taxon>
        <taxon>Chordata</taxon>
        <taxon>Craniata</taxon>
        <taxon>Vertebrata</taxon>
        <taxon>Euteleostomi</taxon>
        <taxon>Mammalia</taxon>
        <taxon>Eutheria</taxon>
        <taxon>Euarchontoglires</taxon>
        <taxon>Primates</taxon>
        <taxon>Haplorrhini</taxon>
        <taxon>Platyrrhini</taxon>
        <taxon>Cebidae</taxon>
        <taxon>Callitrichinae</taxon>
        <taxon>Saguinus</taxon>
    </lineage>
</organism>